<keyword evidence="3 8" id="KW-0479">Metal-binding</keyword>
<protein>
    <submittedName>
        <fullName evidence="10">Ferric uptake regulation protein</fullName>
    </submittedName>
</protein>
<organism evidence="10 11">
    <name type="scientific">Fervidicola ferrireducens</name>
    <dbReference type="NCBI Taxonomy" id="520764"/>
    <lineage>
        <taxon>Bacteria</taxon>
        <taxon>Bacillati</taxon>
        <taxon>Bacillota</taxon>
        <taxon>Clostridia</taxon>
        <taxon>Thermosediminibacterales</taxon>
        <taxon>Thermosediminibacteraceae</taxon>
        <taxon>Fervidicola</taxon>
    </lineage>
</organism>
<feature type="binding site" evidence="8">
    <location>
        <position position="154"/>
    </location>
    <ligand>
        <name>Zn(2+)</name>
        <dbReference type="ChEBI" id="CHEBI:29105"/>
    </ligand>
</feature>
<feature type="binding site" evidence="8">
    <location>
        <position position="111"/>
    </location>
    <ligand>
        <name>Zn(2+)</name>
        <dbReference type="ChEBI" id="CHEBI:29105"/>
    </ligand>
</feature>
<dbReference type="InterPro" id="IPR043135">
    <property type="entry name" value="Fur_C"/>
</dbReference>
<gene>
    <name evidence="10" type="primary">fur</name>
    <name evidence="10" type="ORF">AN618_05860</name>
</gene>
<comment type="caution">
    <text evidence="10">The sequence shown here is derived from an EMBL/GenBank/DDBJ whole genome shotgun (WGS) entry which is preliminary data.</text>
</comment>
<dbReference type="GO" id="GO:0003700">
    <property type="term" value="F:DNA-binding transcription factor activity"/>
    <property type="evidence" value="ECO:0007669"/>
    <property type="project" value="InterPro"/>
</dbReference>
<evidence type="ECO:0000256" key="4">
    <source>
        <dbReference type="ARBA" id="ARBA00022833"/>
    </source>
</evidence>
<comment type="cofactor">
    <cofactor evidence="9">
        <name>Mn(2+)</name>
        <dbReference type="ChEBI" id="CHEBI:29035"/>
    </cofactor>
    <cofactor evidence="9">
        <name>Fe(2+)</name>
        <dbReference type="ChEBI" id="CHEBI:29033"/>
    </cofactor>
    <text evidence="9">Binds 1 Mn(2+) or Fe(2+) ion per subunit.</text>
</comment>
<feature type="binding site" evidence="9">
    <location>
        <position position="126"/>
    </location>
    <ligand>
        <name>Fe cation</name>
        <dbReference type="ChEBI" id="CHEBI:24875"/>
    </ligand>
</feature>
<dbReference type="PANTHER" id="PTHR33202:SF7">
    <property type="entry name" value="FERRIC UPTAKE REGULATION PROTEIN"/>
    <property type="match status" value="1"/>
</dbReference>
<dbReference type="GO" id="GO:1900376">
    <property type="term" value="P:regulation of secondary metabolite biosynthetic process"/>
    <property type="evidence" value="ECO:0007669"/>
    <property type="project" value="TreeGrafter"/>
</dbReference>
<dbReference type="Pfam" id="PF01475">
    <property type="entry name" value="FUR"/>
    <property type="match status" value="1"/>
</dbReference>
<comment type="cofactor">
    <cofactor evidence="8">
        <name>Zn(2+)</name>
        <dbReference type="ChEBI" id="CHEBI:29105"/>
    </cofactor>
    <text evidence="8">Binds 1 zinc ion per subunit.</text>
</comment>
<evidence type="ECO:0000313" key="11">
    <source>
        <dbReference type="Proteomes" id="UP000070427"/>
    </source>
</evidence>
<keyword evidence="5" id="KW-0805">Transcription regulation</keyword>
<dbReference type="Gene3D" id="3.30.1490.190">
    <property type="match status" value="1"/>
</dbReference>
<dbReference type="InterPro" id="IPR036390">
    <property type="entry name" value="WH_DNA-bd_sf"/>
</dbReference>
<name>A0A140LCB9_9FIRM</name>
<keyword evidence="9" id="KW-0408">Iron</keyword>
<dbReference type="GO" id="GO:0045892">
    <property type="term" value="P:negative regulation of DNA-templated transcription"/>
    <property type="evidence" value="ECO:0007669"/>
    <property type="project" value="TreeGrafter"/>
</dbReference>
<keyword evidence="6" id="KW-0238">DNA-binding</keyword>
<sequence length="157" mass="18757">MPERKGKKNEDDKIRKMKFFEDKLRNREVKLTPQRKATLDVLLENPSRHMSTEEIYALVKKKFPEIGLATIYRTLQLFDECDIIKKLNFGDGCYRYELSEDEKHQHHHLVCLKCGQVYEFDDDLLEELEHQIETKNEFKIIDHMVKFLGYCKKCQGS</sequence>
<evidence type="ECO:0000256" key="7">
    <source>
        <dbReference type="ARBA" id="ARBA00023163"/>
    </source>
</evidence>
<dbReference type="PATRIC" id="fig|520764.3.peg.620"/>
<comment type="similarity">
    <text evidence="1">Belongs to the Fur family.</text>
</comment>
<dbReference type="InterPro" id="IPR036388">
    <property type="entry name" value="WH-like_DNA-bd_sf"/>
</dbReference>
<dbReference type="InParanoid" id="A0A140LCB9"/>
<dbReference type="InterPro" id="IPR002481">
    <property type="entry name" value="FUR"/>
</dbReference>
<dbReference type="AlphaFoldDB" id="A0A140LCB9"/>
<dbReference type="GO" id="GO:0000976">
    <property type="term" value="F:transcription cis-regulatory region binding"/>
    <property type="evidence" value="ECO:0007669"/>
    <property type="project" value="TreeGrafter"/>
</dbReference>
<dbReference type="FunCoup" id="A0A140LCB9">
    <property type="interactions" value="153"/>
</dbReference>
<feature type="binding site" evidence="9">
    <location>
        <position position="143"/>
    </location>
    <ligand>
        <name>Fe cation</name>
        <dbReference type="ChEBI" id="CHEBI:24875"/>
    </ligand>
</feature>
<keyword evidence="7" id="KW-0804">Transcription</keyword>
<evidence type="ECO:0000256" key="1">
    <source>
        <dbReference type="ARBA" id="ARBA00007957"/>
    </source>
</evidence>
<dbReference type="EMBL" id="LOED01000004">
    <property type="protein sequence ID" value="KXG78194.1"/>
    <property type="molecule type" value="Genomic_DNA"/>
</dbReference>
<evidence type="ECO:0000256" key="5">
    <source>
        <dbReference type="ARBA" id="ARBA00023015"/>
    </source>
</evidence>
<dbReference type="Gene3D" id="1.10.10.10">
    <property type="entry name" value="Winged helix-like DNA-binding domain superfamily/Winged helix DNA-binding domain"/>
    <property type="match status" value="1"/>
</dbReference>
<evidence type="ECO:0000256" key="9">
    <source>
        <dbReference type="PIRSR" id="PIRSR602481-2"/>
    </source>
</evidence>
<dbReference type="STRING" id="520764.AN618_05860"/>
<evidence type="ECO:0000313" key="10">
    <source>
        <dbReference type="EMBL" id="KXG78194.1"/>
    </source>
</evidence>
<evidence type="ECO:0000256" key="2">
    <source>
        <dbReference type="ARBA" id="ARBA00022491"/>
    </source>
</evidence>
<evidence type="ECO:0000256" key="3">
    <source>
        <dbReference type="ARBA" id="ARBA00022723"/>
    </source>
</evidence>
<keyword evidence="2" id="KW-0678">Repressor</keyword>
<keyword evidence="4 8" id="KW-0862">Zinc</keyword>
<feature type="binding site" evidence="8">
    <location>
        <position position="151"/>
    </location>
    <ligand>
        <name>Zn(2+)</name>
        <dbReference type="ChEBI" id="CHEBI:29105"/>
    </ligand>
</feature>
<proteinExistence type="inferred from homology"/>
<dbReference type="PANTHER" id="PTHR33202">
    <property type="entry name" value="ZINC UPTAKE REGULATION PROTEIN"/>
    <property type="match status" value="1"/>
</dbReference>
<dbReference type="FunFam" id="1.10.10.10:FF:000051">
    <property type="entry name" value="Fur family transcriptional regulator"/>
    <property type="match status" value="1"/>
</dbReference>
<accession>A0A140LCB9</accession>
<dbReference type="SUPFAM" id="SSF46785">
    <property type="entry name" value="Winged helix' DNA-binding domain"/>
    <property type="match status" value="1"/>
</dbReference>
<dbReference type="Proteomes" id="UP000070427">
    <property type="component" value="Unassembled WGS sequence"/>
</dbReference>
<keyword evidence="11" id="KW-1185">Reference proteome</keyword>
<dbReference type="CDD" id="cd07153">
    <property type="entry name" value="Fur_like"/>
    <property type="match status" value="1"/>
</dbReference>
<evidence type="ECO:0000256" key="6">
    <source>
        <dbReference type="ARBA" id="ARBA00023125"/>
    </source>
</evidence>
<evidence type="ECO:0000256" key="8">
    <source>
        <dbReference type="PIRSR" id="PIRSR602481-1"/>
    </source>
</evidence>
<dbReference type="GO" id="GO:0008270">
    <property type="term" value="F:zinc ion binding"/>
    <property type="evidence" value="ECO:0007669"/>
    <property type="project" value="TreeGrafter"/>
</dbReference>
<feature type="binding site" evidence="8">
    <location>
        <position position="114"/>
    </location>
    <ligand>
        <name>Zn(2+)</name>
        <dbReference type="ChEBI" id="CHEBI:29105"/>
    </ligand>
</feature>
<reference evidence="10 11" key="1">
    <citation type="submission" date="2015-12" db="EMBL/GenBank/DDBJ databases">
        <title>Draft genome sequnece of Fervidicola ferrireducens strain Y170.</title>
        <authorList>
            <person name="Patel B.K."/>
        </authorList>
    </citation>
    <scope>NUCLEOTIDE SEQUENCE [LARGE SCALE GENOMIC DNA]</scope>
    <source>
        <strain evidence="10 11">Y170</strain>
    </source>
</reference>